<feature type="signal peptide" evidence="1">
    <location>
        <begin position="1"/>
        <end position="26"/>
    </location>
</feature>
<feature type="chain" id="PRO_5014658981" evidence="1">
    <location>
        <begin position="27"/>
        <end position="316"/>
    </location>
</feature>
<organism evidence="2 3">
    <name type="scientific">Photobacterium carnosum</name>
    <dbReference type="NCBI Taxonomy" id="2023717"/>
    <lineage>
        <taxon>Bacteria</taxon>
        <taxon>Pseudomonadati</taxon>
        <taxon>Pseudomonadota</taxon>
        <taxon>Gammaproteobacteria</taxon>
        <taxon>Vibrionales</taxon>
        <taxon>Vibrionaceae</taxon>
        <taxon>Photobacterium</taxon>
    </lineage>
</organism>
<proteinExistence type="predicted"/>
<reference evidence="2 3" key="1">
    <citation type="journal article" date="2018" name="Syst. Appl. Microbiol.">
        <title>Photobacterium carnosum sp. nov., isolated from spoiled modified atmosphere packaged poultry meat.</title>
        <authorList>
            <person name="Hilgarth M."/>
            <person name="Fuertes S."/>
            <person name="Ehrmann M."/>
            <person name="Vogel R.F."/>
        </authorList>
    </citation>
    <scope>NUCLEOTIDE SEQUENCE [LARGE SCALE GENOMIC DNA]</scope>
    <source>
        <strain evidence="2 3">TMW 2.2021</strain>
    </source>
</reference>
<dbReference type="GeneID" id="69966786"/>
<protein>
    <submittedName>
        <fullName evidence="2">Uncharacterized protein</fullName>
    </submittedName>
</protein>
<keyword evidence="3" id="KW-1185">Reference proteome</keyword>
<dbReference type="RefSeq" id="WP_101767514.1">
    <property type="nucleotide sequence ID" value="NZ_BPPU01000003.1"/>
</dbReference>
<evidence type="ECO:0000313" key="3">
    <source>
        <dbReference type="Proteomes" id="UP000234420"/>
    </source>
</evidence>
<accession>A0A2N4UWB3</accession>
<dbReference type="AlphaFoldDB" id="A0A2N4UWB3"/>
<sequence length="316" mass="36358">MGVIPNNLCKILAITISLSLPSVSLAFGGYNIEPVQQGGILIGNAGAIIQSKQQAMATLIGQWQIIKTSDNSRYANVQPTDFFDIRYGNATTVLNIKRQYPQDAELGRSFQRLWNQKDGILTAMCVGLWGGHDMSMESFVAYDNYQEMMIQEHLYEYSVLQERGRDYRKQCVESYRDNSLMFITRADNSYGIKKHSLFPVYRFYEDMLGTFKNEVQTNLYIKHRFNGFDMMKSVDVRLGDDIAIDIVDNNHVIVYDFLRGSKAGGWAYFQRVGLNRLMSRNYSLRMNHNQQKRPLNITGKVGSIEHEKERYQGVFN</sequence>
<dbReference type="EMBL" id="NPIB01000002">
    <property type="protein sequence ID" value="PLC59312.1"/>
    <property type="molecule type" value="Genomic_DNA"/>
</dbReference>
<comment type="caution">
    <text evidence="2">The sequence shown here is derived from an EMBL/GenBank/DDBJ whole genome shotgun (WGS) entry which is preliminary data.</text>
</comment>
<gene>
    <name evidence="2" type="ORF">CIK00_03320</name>
</gene>
<dbReference type="Proteomes" id="UP000234420">
    <property type="component" value="Unassembled WGS sequence"/>
</dbReference>
<evidence type="ECO:0000313" key="2">
    <source>
        <dbReference type="EMBL" id="PLC59312.1"/>
    </source>
</evidence>
<evidence type="ECO:0000256" key="1">
    <source>
        <dbReference type="SAM" id="SignalP"/>
    </source>
</evidence>
<name>A0A2N4UWB3_9GAMM</name>
<keyword evidence="1" id="KW-0732">Signal</keyword>